<evidence type="ECO:0000259" key="1">
    <source>
        <dbReference type="PROSITE" id="PS50879"/>
    </source>
</evidence>
<accession>A0A1F8BJM0</accession>
<dbReference type="SUPFAM" id="SSF53098">
    <property type="entry name" value="Ribonuclease H-like"/>
    <property type="match status" value="1"/>
</dbReference>
<organism evidence="2 3">
    <name type="scientific">Candidatus Woesebacteria bacterium RIFCSPLOWO2_01_FULL_39_21</name>
    <dbReference type="NCBI Taxonomy" id="1802519"/>
    <lineage>
        <taxon>Bacteria</taxon>
        <taxon>Candidatus Woeseibacteriota</taxon>
    </lineage>
</organism>
<dbReference type="Gene3D" id="3.30.420.10">
    <property type="entry name" value="Ribonuclease H-like superfamily/Ribonuclease H"/>
    <property type="match status" value="1"/>
</dbReference>
<dbReference type="Pfam" id="PF13456">
    <property type="entry name" value="RVT_3"/>
    <property type="match status" value="1"/>
</dbReference>
<name>A0A1F8BJM0_9BACT</name>
<dbReference type="CDD" id="cd09279">
    <property type="entry name" value="RNase_HI_like"/>
    <property type="match status" value="1"/>
</dbReference>
<sequence>MAPDLIIYTDGAARGNPGPAASGFVVFSANNRIYEESKYLEVATNNIAEHTAVLMALEWLQKNFANQRKIIFFNIDSLLVVRQLNGDFKVKSLKILEVVKKSKSLEKELGLDIRFNHIPREENADADTLVNRELDEQLQSLENE</sequence>
<comment type="caution">
    <text evidence="2">The sequence shown here is derived from an EMBL/GenBank/DDBJ whole genome shotgun (WGS) entry which is preliminary data.</text>
</comment>
<evidence type="ECO:0000313" key="3">
    <source>
        <dbReference type="Proteomes" id="UP000177082"/>
    </source>
</evidence>
<dbReference type="GO" id="GO:0004523">
    <property type="term" value="F:RNA-DNA hybrid ribonuclease activity"/>
    <property type="evidence" value="ECO:0007669"/>
    <property type="project" value="InterPro"/>
</dbReference>
<feature type="domain" description="RNase H type-1" evidence="1">
    <location>
        <begin position="1"/>
        <end position="135"/>
    </location>
</feature>
<dbReference type="InterPro" id="IPR012337">
    <property type="entry name" value="RNaseH-like_sf"/>
</dbReference>
<reference evidence="2 3" key="1">
    <citation type="journal article" date="2016" name="Nat. Commun.">
        <title>Thousands of microbial genomes shed light on interconnected biogeochemical processes in an aquifer system.</title>
        <authorList>
            <person name="Anantharaman K."/>
            <person name="Brown C.T."/>
            <person name="Hug L.A."/>
            <person name="Sharon I."/>
            <person name="Castelle C.J."/>
            <person name="Probst A.J."/>
            <person name="Thomas B.C."/>
            <person name="Singh A."/>
            <person name="Wilkins M.J."/>
            <person name="Karaoz U."/>
            <person name="Brodie E.L."/>
            <person name="Williams K.H."/>
            <person name="Hubbard S.S."/>
            <person name="Banfield J.F."/>
        </authorList>
    </citation>
    <scope>NUCLEOTIDE SEQUENCE [LARGE SCALE GENOMIC DNA]</scope>
</reference>
<dbReference type="InterPro" id="IPR002156">
    <property type="entry name" value="RNaseH_domain"/>
</dbReference>
<evidence type="ECO:0000313" key="2">
    <source>
        <dbReference type="EMBL" id="OGM63498.1"/>
    </source>
</evidence>
<gene>
    <name evidence="2" type="ORF">A2961_01840</name>
</gene>
<dbReference type="PROSITE" id="PS50879">
    <property type="entry name" value="RNASE_H_1"/>
    <property type="match status" value="1"/>
</dbReference>
<protein>
    <recommendedName>
        <fullName evidence="1">RNase H type-1 domain-containing protein</fullName>
    </recommendedName>
</protein>
<dbReference type="STRING" id="1802519.A2961_01840"/>
<proteinExistence type="predicted"/>
<dbReference type="EMBL" id="MGHF01000016">
    <property type="protein sequence ID" value="OGM63498.1"/>
    <property type="molecule type" value="Genomic_DNA"/>
</dbReference>
<dbReference type="AlphaFoldDB" id="A0A1F8BJM0"/>
<dbReference type="PANTHER" id="PTHR46387:SF2">
    <property type="entry name" value="RIBONUCLEASE HI"/>
    <property type="match status" value="1"/>
</dbReference>
<dbReference type="InterPro" id="IPR036397">
    <property type="entry name" value="RNaseH_sf"/>
</dbReference>
<dbReference type="GO" id="GO:0003676">
    <property type="term" value="F:nucleic acid binding"/>
    <property type="evidence" value="ECO:0007669"/>
    <property type="project" value="InterPro"/>
</dbReference>
<dbReference type="Proteomes" id="UP000177082">
    <property type="component" value="Unassembled WGS sequence"/>
</dbReference>
<dbReference type="PANTHER" id="PTHR46387">
    <property type="entry name" value="POLYNUCLEOTIDYL TRANSFERASE, RIBONUCLEASE H-LIKE SUPERFAMILY PROTEIN"/>
    <property type="match status" value="1"/>
</dbReference>